<evidence type="ECO:0000256" key="1">
    <source>
        <dbReference type="ARBA" id="ARBA00010641"/>
    </source>
</evidence>
<dbReference type="GO" id="GO:0003677">
    <property type="term" value="F:DNA binding"/>
    <property type="evidence" value="ECO:0007669"/>
    <property type="project" value="InterPro"/>
</dbReference>
<dbReference type="InterPro" id="IPR036388">
    <property type="entry name" value="WH-like_DNA-bd_sf"/>
</dbReference>
<evidence type="ECO:0000256" key="2">
    <source>
        <dbReference type="ARBA" id="ARBA00023015"/>
    </source>
</evidence>
<dbReference type="InterPro" id="IPR013325">
    <property type="entry name" value="RNA_pol_sigma_r2"/>
</dbReference>
<sequence>MTDGGLEAILMLNRSALLRFLSLRSGGADPEDLLQELWLKVQSLEAGPIAEPRAYLFKMADNLVHDRRRADLRRNSRDDAWSGLGRGASPTASTQPTPEEALIARQQLRLVDEAIDALGERTALIFRSYRLEGMGQREIADKVGISLSAVEKHLQKAYRALTDMKDRLHADSLNPRRRGTEGHEDVAE</sequence>
<dbReference type="Pfam" id="PF04542">
    <property type="entry name" value="Sigma70_r2"/>
    <property type="match status" value="1"/>
</dbReference>
<comment type="similarity">
    <text evidence="1">Belongs to the sigma-70 factor family. ECF subfamily.</text>
</comment>
<keyword evidence="3" id="KW-0731">Sigma factor</keyword>
<dbReference type="InterPro" id="IPR013324">
    <property type="entry name" value="RNA_pol_sigma_r3/r4-like"/>
</dbReference>
<dbReference type="RefSeq" id="WP_149521349.1">
    <property type="nucleotide sequence ID" value="NZ_VTOU01000002.1"/>
</dbReference>
<feature type="region of interest" description="Disordered" evidence="5">
    <location>
        <begin position="169"/>
        <end position="188"/>
    </location>
</feature>
<dbReference type="AlphaFoldDB" id="A0A5D9C7T4"/>
<evidence type="ECO:0000259" key="7">
    <source>
        <dbReference type="Pfam" id="PF08281"/>
    </source>
</evidence>
<reference evidence="8 9" key="1">
    <citation type="submission" date="2019-08" db="EMBL/GenBank/DDBJ databases">
        <authorList>
            <person name="Wang G."/>
            <person name="Xu Z."/>
        </authorList>
    </citation>
    <scope>NUCLEOTIDE SEQUENCE [LARGE SCALE GENOMIC DNA]</scope>
    <source>
        <strain evidence="8 9">ZX</strain>
    </source>
</reference>
<dbReference type="SUPFAM" id="SSF88659">
    <property type="entry name" value="Sigma3 and sigma4 domains of RNA polymerase sigma factors"/>
    <property type="match status" value="1"/>
</dbReference>
<dbReference type="SUPFAM" id="SSF88946">
    <property type="entry name" value="Sigma2 domain of RNA polymerase sigma factors"/>
    <property type="match status" value="1"/>
</dbReference>
<evidence type="ECO:0000313" key="8">
    <source>
        <dbReference type="EMBL" id="TZG27130.1"/>
    </source>
</evidence>
<feature type="compositionally biased region" description="Basic and acidic residues" evidence="5">
    <location>
        <begin position="178"/>
        <end position="188"/>
    </location>
</feature>
<feature type="region of interest" description="Disordered" evidence="5">
    <location>
        <begin position="78"/>
        <end position="99"/>
    </location>
</feature>
<dbReference type="Gene3D" id="1.10.10.10">
    <property type="entry name" value="Winged helix-like DNA-binding domain superfamily/Winged helix DNA-binding domain"/>
    <property type="match status" value="1"/>
</dbReference>
<gene>
    <name evidence="8" type="ORF">FYJ91_05735</name>
</gene>
<dbReference type="Gene3D" id="1.10.1740.10">
    <property type="match status" value="1"/>
</dbReference>
<dbReference type="EMBL" id="VTOU01000002">
    <property type="protein sequence ID" value="TZG27130.1"/>
    <property type="molecule type" value="Genomic_DNA"/>
</dbReference>
<feature type="domain" description="RNA polymerase sigma factor 70 region 4 type 2" evidence="7">
    <location>
        <begin position="109"/>
        <end position="161"/>
    </location>
</feature>
<dbReference type="GO" id="GO:0006352">
    <property type="term" value="P:DNA-templated transcription initiation"/>
    <property type="evidence" value="ECO:0007669"/>
    <property type="project" value="InterPro"/>
</dbReference>
<dbReference type="Pfam" id="PF08281">
    <property type="entry name" value="Sigma70_r4_2"/>
    <property type="match status" value="1"/>
</dbReference>
<keyword evidence="4" id="KW-0804">Transcription</keyword>
<keyword evidence="9" id="KW-1185">Reference proteome</keyword>
<dbReference type="InterPro" id="IPR039425">
    <property type="entry name" value="RNA_pol_sigma-70-like"/>
</dbReference>
<comment type="caution">
    <text evidence="8">The sequence shown here is derived from an EMBL/GenBank/DDBJ whole genome shotgun (WGS) entry which is preliminary data.</text>
</comment>
<evidence type="ECO:0000256" key="4">
    <source>
        <dbReference type="ARBA" id="ARBA00023163"/>
    </source>
</evidence>
<dbReference type="Proteomes" id="UP000322077">
    <property type="component" value="Unassembled WGS sequence"/>
</dbReference>
<accession>A0A5D9C7T4</accession>
<name>A0A5D9C7T4_9SPHN</name>
<dbReference type="PANTHER" id="PTHR43133">
    <property type="entry name" value="RNA POLYMERASE ECF-TYPE SIGMA FACTO"/>
    <property type="match status" value="1"/>
</dbReference>
<dbReference type="NCBIfam" id="TIGR02937">
    <property type="entry name" value="sigma70-ECF"/>
    <property type="match status" value="1"/>
</dbReference>
<evidence type="ECO:0000259" key="6">
    <source>
        <dbReference type="Pfam" id="PF04542"/>
    </source>
</evidence>
<proteinExistence type="inferred from homology"/>
<organism evidence="8 9">
    <name type="scientific">Sphingomonas montanisoli</name>
    <dbReference type="NCBI Taxonomy" id="2606412"/>
    <lineage>
        <taxon>Bacteria</taxon>
        <taxon>Pseudomonadati</taxon>
        <taxon>Pseudomonadota</taxon>
        <taxon>Alphaproteobacteria</taxon>
        <taxon>Sphingomonadales</taxon>
        <taxon>Sphingomonadaceae</taxon>
        <taxon>Sphingomonas</taxon>
    </lineage>
</organism>
<dbReference type="InterPro" id="IPR013249">
    <property type="entry name" value="RNA_pol_sigma70_r4_t2"/>
</dbReference>
<dbReference type="InterPro" id="IPR014284">
    <property type="entry name" value="RNA_pol_sigma-70_dom"/>
</dbReference>
<keyword evidence="2" id="KW-0805">Transcription regulation</keyword>
<feature type="domain" description="RNA polymerase sigma-70 region 2" evidence="6">
    <location>
        <begin position="18"/>
        <end position="70"/>
    </location>
</feature>
<protein>
    <submittedName>
        <fullName evidence="8">Sigma-70 family RNA polymerase sigma factor</fullName>
    </submittedName>
</protein>
<evidence type="ECO:0000256" key="5">
    <source>
        <dbReference type="SAM" id="MobiDB-lite"/>
    </source>
</evidence>
<evidence type="ECO:0000256" key="3">
    <source>
        <dbReference type="ARBA" id="ARBA00023082"/>
    </source>
</evidence>
<dbReference type="PANTHER" id="PTHR43133:SF63">
    <property type="entry name" value="RNA POLYMERASE SIGMA FACTOR FECI-RELATED"/>
    <property type="match status" value="1"/>
</dbReference>
<evidence type="ECO:0000313" key="9">
    <source>
        <dbReference type="Proteomes" id="UP000322077"/>
    </source>
</evidence>
<dbReference type="InterPro" id="IPR007627">
    <property type="entry name" value="RNA_pol_sigma70_r2"/>
</dbReference>
<dbReference type="GO" id="GO:0016987">
    <property type="term" value="F:sigma factor activity"/>
    <property type="evidence" value="ECO:0007669"/>
    <property type="project" value="UniProtKB-KW"/>
</dbReference>